<evidence type="ECO:0000256" key="5">
    <source>
        <dbReference type="ARBA" id="ARBA00031841"/>
    </source>
</evidence>
<evidence type="ECO:0000256" key="3">
    <source>
        <dbReference type="ARBA" id="ARBA00015716"/>
    </source>
</evidence>
<evidence type="ECO:0000256" key="2">
    <source>
        <dbReference type="ARBA" id="ARBA00010740"/>
    </source>
</evidence>
<dbReference type="EMBL" id="JADEYS010000002">
    <property type="protein sequence ID" value="MBE9396282.1"/>
    <property type="molecule type" value="Genomic_DNA"/>
</dbReference>
<name>A0A8J7FK63_9GAMM</name>
<keyword evidence="4" id="KW-0690">Ribosome biogenesis</keyword>
<dbReference type="AlphaFoldDB" id="A0A8J7FK63"/>
<dbReference type="InterPro" id="IPR039255">
    <property type="entry name" value="YceD_bac"/>
</dbReference>
<dbReference type="Proteomes" id="UP000640333">
    <property type="component" value="Unassembled WGS sequence"/>
</dbReference>
<dbReference type="PANTHER" id="PTHR38099:SF1">
    <property type="entry name" value="LARGE RIBOSOMAL RNA SUBUNIT ACCUMULATION PROTEIN YCED"/>
    <property type="match status" value="1"/>
</dbReference>
<dbReference type="InterPro" id="IPR003772">
    <property type="entry name" value="YceD"/>
</dbReference>
<evidence type="ECO:0000256" key="4">
    <source>
        <dbReference type="ARBA" id="ARBA00022517"/>
    </source>
</evidence>
<accession>A0A8J7FK63</accession>
<feature type="compositionally biased region" description="Polar residues" evidence="6">
    <location>
        <begin position="144"/>
        <end position="156"/>
    </location>
</feature>
<comment type="function">
    <text evidence="1">Plays a role in synthesis, processing and/or stability of 23S rRNA.</text>
</comment>
<sequence length="175" mass="19614">MSYRPLPKKVDPRKLAERGVRIEGLTTPKDLPRLLTLLCSDEGELKVSLDFGKDEQRFRTIQGSAKGHVFMTCQRCLEPVEVAAEATVNLAVTLNDDQVKKLPRIYDPLLLEEEEIELATMIEEELILSLPPFAYHDDCSVQTSFGEKETTQSTDKPNPFSVLAQLKAGNSKKPN</sequence>
<organism evidence="7 8">
    <name type="scientific">Pontibacterium sinense</name>
    <dbReference type="NCBI Taxonomy" id="2781979"/>
    <lineage>
        <taxon>Bacteria</taxon>
        <taxon>Pseudomonadati</taxon>
        <taxon>Pseudomonadota</taxon>
        <taxon>Gammaproteobacteria</taxon>
        <taxon>Oceanospirillales</taxon>
        <taxon>Oceanospirillaceae</taxon>
        <taxon>Pontibacterium</taxon>
    </lineage>
</organism>
<comment type="similarity">
    <text evidence="2">Belongs to the DUF177 domain family.</text>
</comment>
<evidence type="ECO:0000313" key="8">
    <source>
        <dbReference type="Proteomes" id="UP000640333"/>
    </source>
</evidence>
<comment type="caution">
    <text evidence="7">The sequence shown here is derived from an EMBL/GenBank/DDBJ whole genome shotgun (WGS) entry which is preliminary data.</text>
</comment>
<evidence type="ECO:0000256" key="6">
    <source>
        <dbReference type="SAM" id="MobiDB-lite"/>
    </source>
</evidence>
<evidence type="ECO:0000313" key="7">
    <source>
        <dbReference type="EMBL" id="MBE9396282.1"/>
    </source>
</evidence>
<protein>
    <recommendedName>
        <fullName evidence="3">Large ribosomal RNA subunit accumulation protein YceD</fullName>
    </recommendedName>
    <alternativeName>
        <fullName evidence="5">23S rRNA accumulation protein YceD</fullName>
    </alternativeName>
</protein>
<proteinExistence type="inferred from homology"/>
<evidence type="ECO:0000256" key="1">
    <source>
        <dbReference type="ARBA" id="ARBA00002868"/>
    </source>
</evidence>
<dbReference type="GO" id="GO:0042254">
    <property type="term" value="P:ribosome biogenesis"/>
    <property type="evidence" value="ECO:0007669"/>
    <property type="project" value="UniProtKB-KW"/>
</dbReference>
<reference evidence="7" key="1">
    <citation type="submission" date="2020-10" db="EMBL/GenBank/DDBJ databases">
        <title>Bacterium isolated from coastal waters sediment.</title>
        <authorList>
            <person name="Chen R.-J."/>
            <person name="Lu D.-C."/>
            <person name="Zhu K.-L."/>
            <person name="Du Z.-J."/>
        </authorList>
    </citation>
    <scope>NUCLEOTIDE SEQUENCE</scope>
    <source>
        <strain evidence="7">N1Y112</strain>
    </source>
</reference>
<dbReference type="Pfam" id="PF02620">
    <property type="entry name" value="YceD"/>
    <property type="match status" value="1"/>
</dbReference>
<dbReference type="GO" id="GO:0005829">
    <property type="term" value="C:cytosol"/>
    <property type="evidence" value="ECO:0007669"/>
    <property type="project" value="TreeGrafter"/>
</dbReference>
<gene>
    <name evidence="7" type="ORF">IOQ59_03280</name>
</gene>
<feature type="region of interest" description="Disordered" evidence="6">
    <location>
        <begin position="144"/>
        <end position="175"/>
    </location>
</feature>
<dbReference type="PANTHER" id="PTHR38099">
    <property type="entry name" value="LARGE RIBOSOMAL RNA SUBUNIT ACCUMULATION PROTEIN YCED"/>
    <property type="match status" value="1"/>
</dbReference>
<keyword evidence="8" id="KW-1185">Reference proteome</keyword>